<comment type="function">
    <text evidence="13">Microtubule-dependent motor protein required for mitochondrion morphology and transport of mitochondria in neuronal cells.</text>
</comment>
<dbReference type="GO" id="GO:0005524">
    <property type="term" value="F:ATP binding"/>
    <property type="evidence" value="ECO:0007669"/>
    <property type="project" value="UniProtKB-UniRule"/>
</dbReference>
<evidence type="ECO:0000256" key="4">
    <source>
        <dbReference type="ARBA" id="ARBA00022741"/>
    </source>
</evidence>
<name>A0AAD9QED7_ACRCE</name>
<reference evidence="21" key="1">
    <citation type="journal article" date="2023" name="G3 (Bethesda)">
        <title>Whole genome assembly and annotation of the endangered Caribbean coral Acropora cervicornis.</title>
        <authorList>
            <person name="Selwyn J.D."/>
            <person name="Vollmer S.V."/>
        </authorList>
    </citation>
    <scope>NUCLEOTIDE SEQUENCE</scope>
    <source>
        <strain evidence="21">K2</strain>
    </source>
</reference>
<dbReference type="GO" id="GO:0003677">
    <property type="term" value="F:DNA binding"/>
    <property type="evidence" value="ECO:0007669"/>
    <property type="project" value="UniProtKB-KW"/>
</dbReference>
<dbReference type="InterPro" id="IPR036388">
    <property type="entry name" value="WH-like_DNA-bd_sf"/>
</dbReference>
<sequence length="1403" mass="156365">MADFGSPGTPSRHEKSLGLLTTKFVSLLQEAKDGVLDLKVAADTLAVRQKRRIYDITNVLEGIGLIEKKSKNSIQWKGAGPGCNTREISDKLVHLKGELERLEDKERELDKQRLWVQQSLKNVSEDPENEQLAYATYEDVCHSFRGDTLLVVQAPSGTQLEVPIPEANMKQPAKYQIHLKSQNGPIHVLLVNKDATADSPVVTPVPPPVSDINVNDNQALREGEEAMDVGRKETNDLNGKGVAVKTEVLDSSRANELKEVANDIIFGNSLKEGSIAEEVIDEFMSAEVYAPLLRLSPPPGEHDYYFNLDDSEGHSVLIKNWNSKKKNTRIGEEISSALIKQFLPGIGVPDSRELEEAYIQTVRNSPGIITSLHTYEGITCKILVGICDLEAGQGSCPSSPVQLEGKRSGSETCYRNDRCDDSNHRPRKSRSHDGFQEDETGYLRPAADKYADQRKVFDDLGGGVLKNAIEGFNCSLFAYGQTGAGKSYSMVGYGNNKGIVPITCDELFKIVQNSAEDVKYQVSFSMLEIYNEQVRDLLVKNNPKGGLQVRQNPKEGSFFVQNLKRVAVVDYPDIERRIEEGTANRTVAATQMNATSSRAHTVVTIVFDQISKNQAGQETKKSSNVNLVDLAGSERADSTGATGDRLKEGANINKSLSALGNVISALADLSMGKKKVLVPYRDSVLTKLLQNALGGNSKTIMIAALSPADINYDETLGTLRYADRAKKIKNKAVVNENPMDKLIRELRQENERLKKMFESGGMPTDVGSAGMTTLLQVINLIMEVGDYNILVSSTKSGDEEKEEMRNKMRDELLAQMEFNNQNMMSWDEKVEMSRSDEAEGGGQGERQKKKQTIPHLINLNEDPQLSRVIVHFLEQANTKIGRKDADPAPDIPFSGLSILKQHALIKSNNGEISIEPASPGTKTKVNGIPLTGERVLKHFDRILFGSNHMYILVNPQNNEKAEGTPDDVDWEFAQKEIAQAKGFATGFGSGLSKDQQRAQEQVLEVLPMVSEVNAISEELNKHKNFEVILISGVAQGENGSSETKVHHHDRELANFIHVEVMVRMKNLLNNNVWLWDRGKFLNRRFLMQDLYQRSMDGEDLSKIPKEEDPFWEPPEDVLIGTASVFLQSLSYALDFDDKLSITDYKGEEVATVVINVAPCYANEKPLSEEFFVDEPSELLGKDYHYKVTIRNATVHDAKFNKGLYIKYKPFRENEDTQTKTVTGTLSPEFNHSKVFHFDSITQDHLEWFDAGCIAFQLFGRQEDSDPDAARSRMTTKELRQMEMQIARPGVGPRSTTMMNADTSSSQLKAELILLKRKNLRLEKKEKRIQDLCEEWEKKPPEEQSFEAFHRAVSAAAAHQGGKLKYKVNMLMGYLKETNGTTENGGQIKMDPKVAQGSRACSVM</sequence>
<feature type="coiled-coil region" evidence="17">
    <location>
        <begin position="1304"/>
        <end position="1338"/>
    </location>
</feature>
<dbReference type="FunFam" id="1.10.10.10:FF:000008">
    <property type="entry name" value="E2F transcription factor 1"/>
    <property type="match status" value="1"/>
</dbReference>
<feature type="region of interest" description="Disordered" evidence="18">
    <location>
        <begin position="830"/>
        <end position="851"/>
    </location>
</feature>
<dbReference type="SUPFAM" id="SSF49879">
    <property type="entry name" value="SMAD/FHA domain"/>
    <property type="match status" value="1"/>
</dbReference>
<dbReference type="CDD" id="cd14660">
    <property type="entry name" value="E2F_DD"/>
    <property type="match status" value="1"/>
</dbReference>
<dbReference type="FunFam" id="2.60.200.20:FF:000034">
    <property type="entry name" value="kinesin-like protein KIF28P"/>
    <property type="match status" value="1"/>
</dbReference>
<accession>A0AAD9QED7</accession>
<dbReference type="GO" id="GO:0031966">
    <property type="term" value="C:mitochondrial membrane"/>
    <property type="evidence" value="ECO:0007669"/>
    <property type="project" value="UniProtKB-SubCell"/>
</dbReference>
<dbReference type="InterPro" id="IPR008984">
    <property type="entry name" value="SMAD_FHA_dom_sf"/>
</dbReference>
<dbReference type="SUPFAM" id="SSF52540">
    <property type="entry name" value="P-loop containing nucleoside triphosphate hydrolases"/>
    <property type="match status" value="1"/>
</dbReference>
<dbReference type="GO" id="GO:0046983">
    <property type="term" value="F:protein dimerization activity"/>
    <property type="evidence" value="ECO:0007669"/>
    <property type="project" value="InterPro"/>
</dbReference>
<dbReference type="Gene3D" id="6.10.250.540">
    <property type="match status" value="1"/>
</dbReference>
<dbReference type="GO" id="GO:0005667">
    <property type="term" value="C:transcription regulator complex"/>
    <property type="evidence" value="ECO:0007669"/>
    <property type="project" value="InterPro"/>
</dbReference>
<evidence type="ECO:0000259" key="19">
    <source>
        <dbReference type="PROSITE" id="PS50006"/>
    </source>
</evidence>
<evidence type="ECO:0000256" key="12">
    <source>
        <dbReference type="ARBA" id="ARBA00023175"/>
    </source>
</evidence>
<keyword evidence="9" id="KW-0496">Mitochondrion</keyword>
<dbReference type="CDD" id="cd22709">
    <property type="entry name" value="FHA_KIF28P"/>
    <property type="match status" value="1"/>
</dbReference>
<keyword evidence="22" id="KW-1185">Reference proteome</keyword>
<dbReference type="GO" id="GO:0006357">
    <property type="term" value="P:regulation of transcription by RNA polymerase II"/>
    <property type="evidence" value="ECO:0007669"/>
    <property type="project" value="UniProtKB-ARBA"/>
</dbReference>
<evidence type="ECO:0000256" key="14">
    <source>
        <dbReference type="ARBA" id="ARBA00079247"/>
    </source>
</evidence>
<evidence type="ECO:0000256" key="18">
    <source>
        <dbReference type="SAM" id="MobiDB-lite"/>
    </source>
</evidence>
<dbReference type="GO" id="GO:0007018">
    <property type="term" value="P:microtubule-based movement"/>
    <property type="evidence" value="ECO:0007669"/>
    <property type="project" value="InterPro"/>
</dbReference>
<evidence type="ECO:0000256" key="8">
    <source>
        <dbReference type="ARBA" id="ARBA00023125"/>
    </source>
</evidence>
<dbReference type="GO" id="GO:0005634">
    <property type="term" value="C:nucleus"/>
    <property type="evidence" value="ECO:0007669"/>
    <property type="project" value="UniProtKB-SubCell"/>
</dbReference>
<feature type="coiled-coil region" evidence="17">
    <location>
        <begin position="85"/>
        <end position="112"/>
    </location>
</feature>
<gene>
    <name evidence="21" type="ORF">P5673_017824</name>
</gene>
<dbReference type="SMART" id="SM00129">
    <property type="entry name" value="KISc"/>
    <property type="match status" value="1"/>
</dbReference>
<comment type="caution">
    <text evidence="21">The sequence shown here is derived from an EMBL/GenBank/DDBJ whole genome shotgun (WGS) entry which is preliminary data.</text>
</comment>
<dbReference type="PROSITE" id="PS50006">
    <property type="entry name" value="FHA_DOMAIN"/>
    <property type="match status" value="1"/>
</dbReference>
<keyword evidence="12 15" id="KW-0505">Motor protein</keyword>
<evidence type="ECO:0000256" key="3">
    <source>
        <dbReference type="ARBA" id="ARBA00022448"/>
    </source>
</evidence>
<protein>
    <recommendedName>
        <fullName evidence="14">Kinesin-like protein 6</fullName>
    </recommendedName>
</protein>
<evidence type="ECO:0000256" key="15">
    <source>
        <dbReference type="PROSITE-ProRule" id="PRU00283"/>
    </source>
</evidence>
<evidence type="ECO:0000256" key="17">
    <source>
        <dbReference type="SAM" id="Coils"/>
    </source>
</evidence>
<dbReference type="Pfam" id="PF16421">
    <property type="entry name" value="E2F_CC-MB"/>
    <property type="match status" value="1"/>
</dbReference>
<feature type="region of interest" description="Disordered" evidence="18">
    <location>
        <begin position="396"/>
        <end position="439"/>
    </location>
</feature>
<dbReference type="GO" id="GO:0003777">
    <property type="term" value="F:microtubule motor activity"/>
    <property type="evidence" value="ECO:0007669"/>
    <property type="project" value="InterPro"/>
</dbReference>
<feature type="compositionally biased region" description="Basic and acidic residues" evidence="18">
    <location>
        <begin position="404"/>
        <end position="424"/>
    </location>
</feature>
<evidence type="ECO:0000256" key="7">
    <source>
        <dbReference type="ARBA" id="ARBA00023054"/>
    </source>
</evidence>
<comment type="similarity">
    <text evidence="2 16">Belongs to the E2F/DP family.</text>
</comment>
<dbReference type="InterPro" id="IPR000253">
    <property type="entry name" value="FHA_dom"/>
</dbReference>
<keyword evidence="10" id="KW-0472">Membrane</keyword>
<evidence type="ECO:0000256" key="9">
    <source>
        <dbReference type="ARBA" id="ARBA00023128"/>
    </source>
</evidence>
<dbReference type="Proteomes" id="UP001249851">
    <property type="component" value="Unassembled WGS sequence"/>
</dbReference>
<keyword evidence="7 17" id="KW-0175">Coiled coil</keyword>
<dbReference type="InterPro" id="IPR003316">
    <property type="entry name" value="E2F_WHTH_DNA-bd_dom"/>
</dbReference>
<dbReference type="InterPro" id="IPR032198">
    <property type="entry name" value="E2F_CC-MB"/>
</dbReference>
<feature type="domain" description="FHA" evidence="19">
    <location>
        <begin position="878"/>
        <end position="935"/>
    </location>
</feature>
<dbReference type="Pfam" id="PF02319">
    <property type="entry name" value="WHD_E2F_TDP"/>
    <property type="match status" value="1"/>
</dbReference>
<dbReference type="SMART" id="SM01372">
    <property type="entry name" value="E2F_TDP"/>
    <property type="match status" value="1"/>
</dbReference>
<evidence type="ECO:0000256" key="10">
    <source>
        <dbReference type="ARBA" id="ARBA00023136"/>
    </source>
</evidence>
<keyword evidence="3" id="KW-0813">Transport</keyword>
<dbReference type="PANTHER" id="PTHR47117">
    <property type="entry name" value="STAR-RELATED LIPID TRANSFER PROTEIN 9"/>
    <property type="match status" value="1"/>
</dbReference>
<dbReference type="Gene3D" id="3.40.850.10">
    <property type="entry name" value="Kinesin motor domain"/>
    <property type="match status" value="1"/>
</dbReference>
<dbReference type="PROSITE" id="PS50067">
    <property type="entry name" value="KINESIN_MOTOR_2"/>
    <property type="match status" value="1"/>
</dbReference>
<evidence type="ECO:0000256" key="5">
    <source>
        <dbReference type="ARBA" id="ARBA00022840"/>
    </source>
</evidence>
<evidence type="ECO:0000256" key="11">
    <source>
        <dbReference type="ARBA" id="ARBA00023163"/>
    </source>
</evidence>
<comment type="similarity">
    <text evidence="15">Belongs to the TRAFAC class myosin-kinesin ATPase superfamily. Kinesin family.</text>
</comment>
<keyword evidence="16" id="KW-0539">Nucleus</keyword>
<evidence type="ECO:0000256" key="1">
    <source>
        <dbReference type="ARBA" id="ARBA00004318"/>
    </source>
</evidence>
<dbReference type="Gene3D" id="1.10.10.10">
    <property type="entry name" value="Winged helix-like DNA-binding domain superfamily/Winged helix DNA-binding domain"/>
    <property type="match status" value="1"/>
</dbReference>
<feature type="binding site" evidence="15">
    <location>
        <begin position="480"/>
        <end position="487"/>
    </location>
    <ligand>
        <name>ATP</name>
        <dbReference type="ChEBI" id="CHEBI:30616"/>
    </ligand>
</feature>
<dbReference type="SUPFAM" id="SSF46785">
    <property type="entry name" value="Winged helix' DNA-binding domain"/>
    <property type="match status" value="1"/>
</dbReference>
<keyword evidence="6 16" id="KW-0805">Transcription regulation</keyword>
<evidence type="ECO:0000256" key="6">
    <source>
        <dbReference type="ARBA" id="ARBA00023015"/>
    </source>
</evidence>
<dbReference type="Pfam" id="PF00498">
    <property type="entry name" value="FHA"/>
    <property type="match status" value="1"/>
</dbReference>
<evidence type="ECO:0000256" key="16">
    <source>
        <dbReference type="RuleBase" id="RU003796"/>
    </source>
</evidence>
<keyword evidence="11 16" id="KW-0804">Transcription</keyword>
<dbReference type="InterPro" id="IPR001752">
    <property type="entry name" value="Kinesin_motor_dom"/>
</dbReference>
<reference evidence="21" key="2">
    <citation type="journal article" date="2023" name="Science">
        <title>Genomic signatures of disease resistance in endangered staghorn corals.</title>
        <authorList>
            <person name="Vollmer S.V."/>
            <person name="Selwyn J.D."/>
            <person name="Despard B.A."/>
            <person name="Roesel C.L."/>
        </authorList>
    </citation>
    <scope>NUCLEOTIDE SEQUENCE</scope>
    <source>
        <strain evidence="21">K2</strain>
    </source>
</reference>
<organism evidence="21 22">
    <name type="scientific">Acropora cervicornis</name>
    <name type="common">Staghorn coral</name>
    <dbReference type="NCBI Taxonomy" id="6130"/>
    <lineage>
        <taxon>Eukaryota</taxon>
        <taxon>Metazoa</taxon>
        <taxon>Cnidaria</taxon>
        <taxon>Anthozoa</taxon>
        <taxon>Hexacorallia</taxon>
        <taxon>Scleractinia</taxon>
        <taxon>Astrocoeniina</taxon>
        <taxon>Acroporidae</taxon>
        <taxon>Acropora</taxon>
    </lineage>
</organism>
<dbReference type="GO" id="GO:0045893">
    <property type="term" value="P:positive regulation of DNA-templated transcription"/>
    <property type="evidence" value="ECO:0007669"/>
    <property type="project" value="UniProtKB-ARBA"/>
</dbReference>
<feature type="domain" description="Kinesin motor" evidence="20">
    <location>
        <begin position="391"/>
        <end position="728"/>
    </location>
</feature>
<comment type="subcellular location">
    <subcellularLocation>
        <location evidence="1">Mitochondrion membrane</location>
        <topology evidence="1">Peripheral membrane protein</topology>
    </subcellularLocation>
    <subcellularLocation>
        <location evidence="16">Nucleus</location>
    </subcellularLocation>
</comment>
<dbReference type="GO" id="GO:0008017">
    <property type="term" value="F:microtubule binding"/>
    <property type="evidence" value="ECO:0007669"/>
    <property type="project" value="InterPro"/>
</dbReference>
<proteinExistence type="inferred from homology"/>
<dbReference type="InterPro" id="IPR037241">
    <property type="entry name" value="E2F-DP_heterodim"/>
</dbReference>
<dbReference type="EMBL" id="JARQWQ010000039">
    <property type="protein sequence ID" value="KAK2559733.1"/>
    <property type="molecule type" value="Genomic_DNA"/>
</dbReference>
<evidence type="ECO:0000313" key="21">
    <source>
        <dbReference type="EMBL" id="KAK2559733.1"/>
    </source>
</evidence>
<dbReference type="FunFam" id="3.40.850.10:FF:000063">
    <property type="entry name" value="Kinesin-like protein"/>
    <property type="match status" value="1"/>
</dbReference>
<dbReference type="SUPFAM" id="SSF144074">
    <property type="entry name" value="E2F-DP heterodimerization region"/>
    <property type="match status" value="1"/>
</dbReference>
<dbReference type="InterPro" id="IPR027417">
    <property type="entry name" value="P-loop_NTPase"/>
</dbReference>
<dbReference type="Pfam" id="PF12423">
    <property type="entry name" value="KIF1B"/>
    <property type="match status" value="1"/>
</dbReference>
<evidence type="ECO:0000259" key="20">
    <source>
        <dbReference type="PROSITE" id="PS50067"/>
    </source>
</evidence>
<keyword evidence="5 15" id="KW-0067">ATP-binding</keyword>
<dbReference type="InterPro" id="IPR036961">
    <property type="entry name" value="Kinesin_motor_dom_sf"/>
</dbReference>
<keyword evidence="8 16" id="KW-0238">DNA-binding</keyword>
<dbReference type="InterPro" id="IPR022140">
    <property type="entry name" value="Kinesin-like_KIF1-typ"/>
</dbReference>
<evidence type="ECO:0000313" key="22">
    <source>
        <dbReference type="Proteomes" id="UP001249851"/>
    </source>
</evidence>
<evidence type="ECO:0000256" key="13">
    <source>
        <dbReference type="ARBA" id="ARBA00054688"/>
    </source>
</evidence>
<dbReference type="InterPro" id="IPR036390">
    <property type="entry name" value="WH_DNA-bd_sf"/>
</dbReference>
<dbReference type="Pfam" id="PF00225">
    <property type="entry name" value="Kinesin"/>
    <property type="match status" value="1"/>
</dbReference>
<evidence type="ECO:0000256" key="2">
    <source>
        <dbReference type="ARBA" id="ARBA00010940"/>
    </source>
</evidence>
<dbReference type="Gene3D" id="2.60.200.20">
    <property type="match status" value="1"/>
</dbReference>
<dbReference type="PRINTS" id="PR00380">
    <property type="entry name" value="KINESINHEAVY"/>
</dbReference>
<keyword evidence="4 15" id="KW-0547">Nucleotide-binding</keyword>